<dbReference type="AlphaFoldDB" id="K1UGK0"/>
<gene>
    <name evidence="2" type="ORF">OBE_00368</name>
</gene>
<dbReference type="InterPro" id="IPR025669">
    <property type="entry name" value="AAA_dom"/>
</dbReference>
<feature type="non-terminal residue" evidence="2">
    <location>
        <position position="1"/>
    </location>
</feature>
<proteinExistence type="predicted"/>
<dbReference type="InterPro" id="IPR050678">
    <property type="entry name" value="DNA_Partitioning_ATPase"/>
</dbReference>
<comment type="caution">
    <text evidence="2">The sequence shown here is derived from an EMBL/GenBank/DDBJ whole genome shotgun (WGS) entry which is preliminary data.</text>
</comment>
<reference evidence="2" key="1">
    <citation type="journal article" date="2013" name="Environ. Microbiol.">
        <title>Microbiota from the distal guts of lean and obese adolescents exhibit partial functional redundancy besides clear differences in community structure.</title>
        <authorList>
            <person name="Ferrer M."/>
            <person name="Ruiz A."/>
            <person name="Lanza F."/>
            <person name="Haange S.B."/>
            <person name="Oberbach A."/>
            <person name="Till H."/>
            <person name="Bargiela R."/>
            <person name="Campoy C."/>
            <person name="Segura M.T."/>
            <person name="Richter M."/>
            <person name="von Bergen M."/>
            <person name="Seifert J."/>
            <person name="Suarez A."/>
        </authorList>
    </citation>
    <scope>NUCLEOTIDE SEQUENCE</scope>
</reference>
<dbReference type="PANTHER" id="PTHR13696:SF52">
    <property type="entry name" value="PARA FAMILY PROTEIN CT_582"/>
    <property type="match status" value="1"/>
</dbReference>
<dbReference type="PANTHER" id="PTHR13696">
    <property type="entry name" value="P-LOOP CONTAINING NUCLEOSIDE TRIPHOSPHATE HYDROLASE"/>
    <property type="match status" value="1"/>
</dbReference>
<organism evidence="2">
    <name type="scientific">human gut metagenome</name>
    <dbReference type="NCBI Taxonomy" id="408170"/>
    <lineage>
        <taxon>unclassified sequences</taxon>
        <taxon>metagenomes</taxon>
        <taxon>organismal metagenomes</taxon>
    </lineage>
</organism>
<name>K1UGK0_9ZZZZ</name>
<dbReference type="Pfam" id="PF13614">
    <property type="entry name" value="AAA_31"/>
    <property type="match status" value="1"/>
</dbReference>
<feature type="domain" description="AAA" evidence="1">
    <location>
        <begin position="1"/>
        <end position="58"/>
    </location>
</feature>
<dbReference type="Gene3D" id="3.40.50.300">
    <property type="entry name" value="P-loop containing nucleotide triphosphate hydrolases"/>
    <property type="match status" value="1"/>
</dbReference>
<protein>
    <submittedName>
        <fullName evidence="2">Sporulation initiation inhibitor protein Soj</fullName>
    </submittedName>
</protein>
<accession>K1UGK0</accession>
<evidence type="ECO:0000313" key="2">
    <source>
        <dbReference type="EMBL" id="EKC77405.1"/>
    </source>
</evidence>
<sequence>NDYDYVLIDCLPSLGILLINALTASNNVIIPVQTQKFAFEGLASLTNICDQVRETINKD</sequence>
<dbReference type="EMBL" id="AJWZ01000260">
    <property type="protein sequence ID" value="EKC77405.1"/>
    <property type="molecule type" value="Genomic_DNA"/>
</dbReference>
<dbReference type="SUPFAM" id="SSF52540">
    <property type="entry name" value="P-loop containing nucleoside triphosphate hydrolases"/>
    <property type="match status" value="1"/>
</dbReference>
<dbReference type="CDD" id="cd02042">
    <property type="entry name" value="ParAB_family"/>
    <property type="match status" value="1"/>
</dbReference>
<dbReference type="InterPro" id="IPR027417">
    <property type="entry name" value="P-loop_NTPase"/>
</dbReference>
<evidence type="ECO:0000259" key="1">
    <source>
        <dbReference type="Pfam" id="PF13614"/>
    </source>
</evidence>